<keyword evidence="5" id="KW-0418">Kinase</keyword>
<dbReference type="EMBL" id="CAJRAU010000001">
    <property type="protein sequence ID" value="CAG5067520.1"/>
    <property type="molecule type" value="Genomic_DNA"/>
</dbReference>
<dbReference type="SMART" id="SM00387">
    <property type="entry name" value="HATPase_c"/>
    <property type="match status" value="1"/>
</dbReference>
<dbReference type="PROSITE" id="PS50112">
    <property type="entry name" value="PAS"/>
    <property type="match status" value="1"/>
</dbReference>
<evidence type="ECO:0000256" key="2">
    <source>
        <dbReference type="ARBA" id="ARBA00012438"/>
    </source>
</evidence>
<keyword evidence="3" id="KW-0597">Phosphoprotein</keyword>
<comment type="catalytic activity">
    <reaction evidence="1">
        <text>ATP + protein L-histidine = ADP + protein N-phospho-L-histidine.</text>
        <dbReference type="EC" id="2.7.13.3"/>
    </reaction>
</comment>
<evidence type="ECO:0000256" key="1">
    <source>
        <dbReference type="ARBA" id="ARBA00000085"/>
    </source>
</evidence>
<dbReference type="Proteomes" id="UP000679725">
    <property type="component" value="Unassembled WGS sequence"/>
</dbReference>
<dbReference type="RefSeq" id="WP_215231688.1">
    <property type="nucleotide sequence ID" value="NZ_CAJRAU010000001.1"/>
</dbReference>
<gene>
    <name evidence="9" type="primary">fixL</name>
    <name evidence="9" type="ORF">DYBT9623_00241</name>
</gene>
<dbReference type="Gene3D" id="1.10.287.130">
    <property type="match status" value="1"/>
</dbReference>
<dbReference type="InterPro" id="IPR036097">
    <property type="entry name" value="HisK_dim/P_sf"/>
</dbReference>
<dbReference type="PROSITE" id="PS50109">
    <property type="entry name" value="HIS_KIN"/>
    <property type="match status" value="1"/>
</dbReference>
<dbReference type="SUPFAM" id="SSF47384">
    <property type="entry name" value="Homodimeric domain of signal transducing histidine kinase"/>
    <property type="match status" value="1"/>
</dbReference>
<dbReference type="CDD" id="cd00075">
    <property type="entry name" value="HATPase"/>
    <property type="match status" value="1"/>
</dbReference>
<dbReference type="PRINTS" id="PR00344">
    <property type="entry name" value="BCTRLSENSOR"/>
</dbReference>
<evidence type="ECO:0000256" key="5">
    <source>
        <dbReference type="ARBA" id="ARBA00022777"/>
    </source>
</evidence>
<keyword evidence="4 9" id="KW-0808">Transferase</keyword>
<dbReference type="Pfam" id="PF00512">
    <property type="entry name" value="HisKA"/>
    <property type="match status" value="1"/>
</dbReference>
<dbReference type="InterPro" id="IPR036890">
    <property type="entry name" value="HATPase_C_sf"/>
</dbReference>
<dbReference type="SUPFAM" id="SSF55785">
    <property type="entry name" value="PYP-like sensor domain (PAS domain)"/>
    <property type="match status" value="1"/>
</dbReference>
<keyword evidence="10" id="KW-1185">Reference proteome</keyword>
<keyword evidence="6" id="KW-0902">Two-component regulatory system</keyword>
<dbReference type="CDD" id="cd00082">
    <property type="entry name" value="HisKA"/>
    <property type="match status" value="1"/>
</dbReference>
<accession>A0ABM8UJU8</accession>
<organism evidence="9 10">
    <name type="scientific">Dyadobacter linearis</name>
    <dbReference type="NCBI Taxonomy" id="2823330"/>
    <lineage>
        <taxon>Bacteria</taxon>
        <taxon>Pseudomonadati</taxon>
        <taxon>Bacteroidota</taxon>
        <taxon>Cytophagia</taxon>
        <taxon>Cytophagales</taxon>
        <taxon>Spirosomataceae</taxon>
        <taxon>Dyadobacter</taxon>
    </lineage>
</organism>
<dbReference type="InterPro" id="IPR035965">
    <property type="entry name" value="PAS-like_dom_sf"/>
</dbReference>
<evidence type="ECO:0000259" key="8">
    <source>
        <dbReference type="PROSITE" id="PS50112"/>
    </source>
</evidence>
<dbReference type="EC" id="2.7.13.3" evidence="2"/>
<dbReference type="InterPro" id="IPR050736">
    <property type="entry name" value="Sensor_HK_Regulatory"/>
</dbReference>
<evidence type="ECO:0000259" key="7">
    <source>
        <dbReference type="PROSITE" id="PS50109"/>
    </source>
</evidence>
<evidence type="ECO:0000256" key="6">
    <source>
        <dbReference type="ARBA" id="ARBA00023012"/>
    </source>
</evidence>
<dbReference type="InterPro" id="IPR003594">
    <property type="entry name" value="HATPase_dom"/>
</dbReference>
<feature type="domain" description="Histidine kinase" evidence="7">
    <location>
        <begin position="180"/>
        <end position="396"/>
    </location>
</feature>
<evidence type="ECO:0000256" key="4">
    <source>
        <dbReference type="ARBA" id="ARBA00022679"/>
    </source>
</evidence>
<proteinExistence type="predicted"/>
<protein>
    <recommendedName>
        <fullName evidence="2">histidine kinase</fullName>
        <ecNumber evidence="2">2.7.13.3</ecNumber>
    </recommendedName>
</protein>
<sequence length="397" mass="44376">MENSALLKAIIDNAIDGIITIDDSGTIETINPSGCALFEYEPGEVIGQNISMLMPTPFQTLQDESLNHFHGTITNDITGTDREAVGVRKSGDIFPFRLGFSEVQLLGRKIHIGFIHDLSREKQAEERLKEHLLHLEEQVEKRTKLLKETVSALEYAKEKVSKSLEKETELGQLKSRFVSMASHEFRTPLSSIQLSAILIEKYAGECIHPGIIKHIDKIKVSVSNLTGILNDFLSLDRLETGEFKTAPTRFDIVRFSEEVTEEMQLIAKQNQQIIYQHTGTSSMVSLDQAILKNAIVNLVSNAIKYSGENTFIEFNTEITPSLLSVTIKDNGIGIPEHDQKHLFEAFFRAHNTGTIPGTGLGLHIVTRYAKLMEGHLEFTSKVNQGASFTLSFPQKHE</sequence>
<dbReference type="InterPro" id="IPR013767">
    <property type="entry name" value="PAS_fold"/>
</dbReference>
<dbReference type="InterPro" id="IPR004358">
    <property type="entry name" value="Sig_transdc_His_kin-like_C"/>
</dbReference>
<dbReference type="SMART" id="SM00388">
    <property type="entry name" value="HisKA"/>
    <property type="match status" value="1"/>
</dbReference>
<evidence type="ECO:0000313" key="10">
    <source>
        <dbReference type="Proteomes" id="UP000679725"/>
    </source>
</evidence>
<dbReference type="SUPFAM" id="SSF55874">
    <property type="entry name" value="ATPase domain of HSP90 chaperone/DNA topoisomerase II/histidine kinase"/>
    <property type="match status" value="1"/>
</dbReference>
<dbReference type="InterPro" id="IPR000014">
    <property type="entry name" value="PAS"/>
</dbReference>
<dbReference type="Pfam" id="PF02518">
    <property type="entry name" value="HATPase_c"/>
    <property type="match status" value="1"/>
</dbReference>
<dbReference type="PANTHER" id="PTHR43711:SF26">
    <property type="entry name" value="SENSOR HISTIDINE KINASE RCSC"/>
    <property type="match status" value="1"/>
</dbReference>
<evidence type="ECO:0000256" key="3">
    <source>
        <dbReference type="ARBA" id="ARBA00022553"/>
    </source>
</evidence>
<dbReference type="CDD" id="cd00130">
    <property type="entry name" value="PAS"/>
    <property type="match status" value="1"/>
</dbReference>
<dbReference type="SMART" id="SM00091">
    <property type="entry name" value="PAS"/>
    <property type="match status" value="1"/>
</dbReference>
<dbReference type="PANTHER" id="PTHR43711">
    <property type="entry name" value="TWO-COMPONENT HISTIDINE KINASE"/>
    <property type="match status" value="1"/>
</dbReference>
<dbReference type="NCBIfam" id="TIGR00229">
    <property type="entry name" value="sensory_box"/>
    <property type="match status" value="1"/>
</dbReference>
<dbReference type="InterPro" id="IPR005467">
    <property type="entry name" value="His_kinase_dom"/>
</dbReference>
<feature type="domain" description="PAS" evidence="8">
    <location>
        <begin position="3"/>
        <end position="76"/>
    </location>
</feature>
<dbReference type="Gene3D" id="3.30.450.20">
    <property type="entry name" value="PAS domain"/>
    <property type="match status" value="1"/>
</dbReference>
<name>A0ABM8UJU8_9BACT</name>
<dbReference type="Pfam" id="PF00989">
    <property type="entry name" value="PAS"/>
    <property type="match status" value="1"/>
</dbReference>
<evidence type="ECO:0000313" key="9">
    <source>
        <dbReference type="EMBL" id="CAG5067520.1"/>
    </source>
</evidence>
<comment type="caution">
    <text evidence="9">The sequence shown here is derived from an EMBL/GenBank/DDBJ whole genome shotgun (WGS) entry which is preliminary data.</text>
</comment>
<dbReference type="Gene3D" id="3.30.565.10">
    <property type="entry name" value="Histidine kinase-like ATPase, C-terminal domain"/>
    <property type="match status" value="1"/>
</dbReference>
<dbReference type="InterPro" id="IPR003661">
    <property type="entry name" value="HisK_dim/P_dom"/>
</dbReference>
<reference evidence="9 10" key="1">
    <citation type="submission" date="2021-04" db="EMBL/GenBank/DDBJ databases">
        <authorList>
            <person name="Rodrigo-Torres L."/>
            <person name="Arahal R. D."/>
            <person name="Lucena T."/>
        </authorList>
    </citation>
    <scope>NUCLEOTIDE SEQUENCE [LARGE SCALE GENOMIC DNA]</scope>
    <source>
        <strain evidence="9 10">CECT 9623</strain>
    </source>
</reference>
<dbReference type="GO" id="GO:0004673">
    <property type="term" value="F:protein histidine kinase activity"/>
    <property type="evidence" value="ECO:0007669"/>
    <property type="project" value="UniProtKB-EC"/>
</dbReference>